<evidence type="ECO:0000256" key="1">
    <source>
        <dbReference type="SAM" id="Phobius"/>
    </source>
</evidence>
<name>A0ABD1LFS7_9FABA</name>
<feature type="transmembrane region" description="Helical" evidence="1">
    <location>
        <begin position="125"/>
        <end position="143"/>
    </location>
</feature>
<reference evidence="2 3" key="1">
    <citation type="submission" date="2024-08" db="EMBL/GenBank/DDBJ databases">
        <title>Insights into the chromosomal genome structure of Flemingia macrophylla.</title>
        <authorList>
            <person name="Ding Y."/>
            <person name="Zhao Y."/>
            <person name="Bi W."/>
            <person name="Wu M."/>
            <person name="Zhao G."/>
            <person name="Gong Y."/>
            <person name="Li W."/>
            <person name="Zhang P."/>
        </authorList>
    </citation>
    <scope>NUCLEOTIDE SEQUENCE [LARGE SCALE GENOMIC DNA]</scope>
    <source>
        <strain evidence="2">DYQJB</strain>
        <tissue evidence="2">Leaf</tissue>
    </source>
</reference>
<sequence length="226" mass="26031">MSKQRHSSPPQKTTKYQENHPMQILCQIFPAQNLCLTNKSLIKKIPWLKENHPCSSFNNIHYMSNQYFKSALRLKTQSLTNPVLTQAYDDHIQNLAYESILVHNRLTCKGLLLWLFPFCKSKSGFYALIFAVVFLFPLASMVMQSSITSVFRQRAERGRYLRHGLRFGSSSRFVPGRLSRTLLSGHRLDRLRSLPRVAVRAPRIALVSSLSLSFFLSMLVNVTLRI</sequence>
<dbReference type="AlphaFoldDB" id="A0ABD1LFS7"/>
<keyword evidence="1" id="KW-0812">Transmembrane</keyword>
<gene>
    <name evidence="2" type="ORF">Fmac_026771</name>
</gene>
<dbReference type="Proteomes" id="UP001603857">
    <property type="component" value="Unassembled WGS sequence"/>
</dbReference>
<evidence type="ECO:0000313" key="2">
    <source>
        <dbReference type="EMBL" id="KAL2322392.1"/>
    </source>
</evidence>
<dbReference type="EMBL" id="JBGMDY010000009">
    <property type="protein sequence ID" value="KAL2322392.1"/>
    <property type="molecule type" value="Genomic_DNA"/>
</dbReference>
<proteinExistence type="predicted"/>
<keyword evidence="1" id="KW-0472">Membrane</keyword>
<accession>A0ABD1LFS7</accession>
<evidence type="ECO:0000313" key="3">
    <source>
        <dbReference type="Proteomes" id="UP001603857"/>
    </source>
</evidence>
<organism evidence="2 3">
    <name type="scientific">Flemingia macrophylla</name>
    <dbReference type="NCBI Taxonomy" id="520843"/>
    <lineage>
        <taxon>Eukaryota</taxon>
        <taxon>Viridiplantae</taxon>
        <taxon>Streptophyta</taxon>
        <taxon>Embryophyta</taxon>
        <taxon>Tracheophyta</taxon>
        <taxon>Spermatophyta</taxon>
        <taxon>Magnoliopsida</taxon>
        <taxon>eudicotyledons</taxon>
        <taxon>Gunneridae</taxon>
        <taxon>Pentapetalae</taxon>
        <taxon>rosids</taxon>
        <taxon>fabids</taxon>
        <taxon>Fabales</taxon>
        <taxon>Fabaceae</taxon>
        <taxon>Papilionoideae</taxon>
        <taxon>50 kb inversion clade</taxon>
        <taxon>NPAAA clade</taxon>
        <taxon>indigoferoid/millettioid clade</taxon>
        <taxon>Phaseoleae</taxon>
        <taxon>Flemingia</taxon>
    </lineage>
</organism>
<keyword evidence="1" id="KW-1133">Transmembrane helix</keyword>
<comment type="caution">
    <text evidence="2">The sequence shown here is derived from an EMBL/GenBank/DDBJ whole genome shotgun (WGS) entry which is preliminary data.</text>
</comment>
<protein>
    <submittedName>
        <fullName evidence="2">Uncharacterized protein</fullName>
    </submittedName>
</protein>
<keyword evidence="3" id="KW-1185">Reference proteome</keyword>